<evidence type="ECO:0000313" key="2">
    <source>
        <dbReference type="EMBL" id="WPA97637.1"/>
    </source>
</evidence>
<dbReference type="Proteomes" id="UP001302367">
    <property type="component" value="Chromosome 2"/>
</dbReference>
<feature type="region of interest" description="Disordered" evidence="1">
    <location>
        <begin position="122"/>
        <end position="148"/>
    </location>
</feature>
<dbReference type="GeneID" id="90643813"/>
<organism evidence="2 3">
    <name type="scientific">Cercospora beticola</name>
    <name type="common">Sugarbeet leaf spot fungus</name>
    <dbReference type="NCBI Taxonomy" id="122368"/>
    <lineage>
        <taxon>Eukaryota</taxon>
        <taxon>Fungi</taxon>
        <taxon>Dikarya</taxon>
        <taxon>Ascomycota</taxon>
        <taxon>Pezizomycotina</taxon>
        <taxon>Dothideomycetes</taxon>
        <taxon>Dothideomycetidae</taxon>
        <taxon>Mycosphaerellales</taxon>
        <taxon>Mycosphaerellaceae</taxon>
        <taxon>Cercospora</taxon>
    </lineage>
</organism>
<protein>
    <submittedName>
        <fullName evidence="2">Uncharacterized protein</fullName>
    </submittedName>
</protein>
<sequence>MVACCSITVIETTTDNFLDFIRPPQDAPTEHVPILAAAPGEITDEMELVALWKPQSKDDPTERLLNSLATSICYRRCYIETEDGLLPYAPDFAFGGNKTNVFVQFVKVLYAPVVRLHAQCRNDATRPRDQPSSWNFTSRTTPSIPAVE</sequence>
<gene>
    <name evidence="2" type="ORF">RHO25_002247</name>
</gene>
<dbReference type="EMBL" id="CP134185">
    <property type="protein sequence ID" value="WPA97637.1"/>
    <property type="molecule type" value="Genomic_DNA"/>
</dbReference>
<feature type="compositionally biased region" description="Polar residues" evidence="1">
    <location>
        <begin position="130"/>
        <end position="148"/>
    </location>
</feature>
<evidence type="ECO:0000313" key="3">
    <source>
        <dbReference type="Proteomes" id="UP001302367"/>
    </source>
</evidence>
<proteinExistence type="predicted"/>
<keyword evidence="3" id="KW-1185">Reference proteome</keyword>
<evidence type="ECO:0000256" key="1">
    <source>
        <dbReference type="SAM" id="MobiDB-lite"/>
    </source>
</evidence>
<dbReference type="RefSeq" id="XP_065458279.1">
    <property type="nucleotide sequence ID" value="XM_065602207.1"/>
</dbReference>
<reference evidence="2 3" key="1">
    <citation type="submission" date="2023-09" db="EMBL/GenBank/DDBJ databases">
        <title>Complete-Gapless Cercospora beticola genome.</title>
        <authorList>
            <person name="Wyatt N.A."/>
            <person name="Spanner R.E."/>
            <person name="Bolton M.D."/>
        </authorList>
    </citation>
    <scope>NUCLEOTIDE SEQUENCE [LARGE SCALE GENOMIC DNA]</scope>
    <source>
        <strain evidence="2">Cb09-40</strain>
    </source>
</reference>
<accession>A0ABZ0NDN2</accession>
<name>A0ABZ0NDN2_CERBT</name>